<name>A0A1A6XU98_STEMA</name>
<dbReference type="AlphaFoldDB" id="A0A1A6XU98"/>
<organism evidence="1 2">
    <name type="scientific">Stenotrophomonas maltophilia</name>
    <name type="common">Pseudomonas maltophilia</name>
    <name type="synonym">Xanthomonas maltophilia</name>
    <dbReference type="NCBI Taxonomy" id="40324"/>
    <lineage>
        <taxon>Bacteria</taxon>
        <taxon>Pseudomonadati</taxon>
        <taxon>Pseudomonadota</taxon>
        <taxon>Gammaproteobacteria</taxon>
        <taxon>Lysobacterales</taxon>
        <taxon>Lysobacteraceae</taxon>
        <taxon>Stenotrophomonas</taxon>
        <taxon>Stenotrophomonas maltophilia group</taxon>
    </lineage>
</organism>
<sequence length="90" mass="10360">MANYMIGYDLNKQGKNYDGLIKKIKDLSTNWWHHLDSTWIVTSNLNTVAIRDALKHFLDSDDELLVVALKSEGAWVGFNTEGSNWLKNYL</sequence>
<dbReference type="Proteomes" id="UP000092256">
    <property type="component" value="Unassembled WGS sequence"/>
</dbReference>
<dbReference type="EMBL" id="LYVJ01000008">
    <property type="protein sequence ID" value="OBU66518.1"/>
    <property type="molecule type" value="Genomic_DNA"/>
</dbReference>
<protein>
    <submittedName>
        <fullName evidence="1">SinR family protein</fullName>
    </submittedName>
</protein>
<evidence type="ECO:0000313" key="2">
    <source>
        <dbReference type="Proteomes" id="UP000092256"/>
    </source>
</evidence>
<dbReference type="OrthoDB" id="2656750at2"/>
<gene>
    <name evidence="1" type="ORF">A9K58_12255</name>
</gene>
<reference evidence="1 2" key="1">
    <citation type="submission" date="2016-05" db="EMBL/GenBank/DDBJ databases">
        <title>Draft Genome Sequences of Stenotrophomonas maltophilia Strains Sm32COP, Sm41DVV, Sm46PAILV, SmF3, SmF22, SmSOFb1 and SmCVFa1, Isolated from Different Manures, in France.</title>
        <authorList>
            <person name="Nazaret S."/>
            <person name="Bodilis J."/>
        </authorList>
    </citation>
    <scope>NUCLEOTIDE SEQUENCE [LARGE SCALE GENOMIC DNA]</scope>
    <source>
        <strain evidence="1 2">Sm46PAILV</strain>
    </source>
</reference>
<evidence type="ECO:0000313" key="1">
    <source>
        <dbReference type="EMBL" id="OBU66518.1"/>
    </source>
</evidence>
<proteinExistence type="predicted"/>
<comment type="caution">
    <text evidence="1">The sequence shown here is derived from an EMBL/GenBank/DDBJ whole genome shotgun (WGS) entry which is preliminary data.</text>
</comment>
<accession>A0A1A6XU98</accession>
<dbReference type="RefSeq" id="WP_065199593.1">
    <property type="nucleotide sequence ID" value="NZ_LYVJ01000008.1"/>
</dbReference>